<protein>
    <submittedName>
        <fullName evidence="1">Uncharacterized protein</fullName>
    </submittedName>
</protein>
<sequence length="132" mass="14906">MLNWEKCHFMVTEGIMLGQKLSRAGIEVDRAKIETISKLPPPTSVRSVRSFLGHAGVVGLCSHLDSPRLELPFELMCDASDYAVGPVLGQRRDKHFHPIYYASKTFNDAEENYTTTKKELLAVVFAFDKFRS</sequence>
<evidence type="ECO:0000313" key="1">
    <source>
        <dbReference type="EMBL" id="KAI3742950.1"/>
    </source>
</evidence>
<gene>
    <name evidence="1" type="ORF">L1987_60649</name>
</gene>
<comment type="caution">
    <text evidence="1">The sequence shown here is derived from an EMBL/GenBank/DDBJ whole genome shotgun (WGS) entry which is preliminary data.</text>
</comment>
<proteinExistence type="predicted"/>
<name>A0ACB9D8S2_9ASTR</name>
<dbReference type="EMBL" id="CM042037">
    <property type="protein sequence ID" value="KAI3742950.1"/>
    <property type="molecule type" value="Genomic_DNA"/>
</dbReference>
<reference evidence="2" key="1">
    <citation type="journal article" date="2022" name="Mol. Ecol. Resour.">
        <title>The genomes of chicory, endive, great burdock and yacon provide insights into Asteraceae palaeo-polyploidization history and plant inulin production.</title>
        <authorList>
            <person name="Fan W."/>
            <person name="Wang S."/>
            <person name="Wang H."/>
            <person name="Wang A."/>
            <person name="Jiang F."/>
            <person name="Liu H."/>
            <person name="Zhao H."/>
            <person name="Xu D."/>
            <person name="Zhang Y."/>
        </authorList>
    </citation>
    <scope>NUCLEOTIDE SEQUENCE [LARGE SCALE GENOMIC DNA]</scope>
    <source>
        <strain evidence="2">cv. Yunnan</strain>
    </source>
</reference>
<dbReference type="Proteomes" id="UP001056120">
    <property type="component" value="Linkage Group LG20"/>
</dbReference>
<keyword evidence="2" id="KW-1185">Reference proteome</keyword>
<accession>A0ACB9D8S2</accession>
<organism evidence="1 2">
    <name type="scientific">Smallanthus sonchifolius</name>
    <dbReference type="NCBI Taxonomy" id="185202"/>
    <lineage>
        <taxon>Eukaryota</taxon>
        <taxon>Viridiplantae</taxon>
        <taxon>Streptophyta</taxon>
        <taxon>Embryophyta</taxon>
        <taxon>Tracheophyta</taxon>
        <taxon>Spermatophyta</taxon>
        <taxon>Magnoliopsida</taxon>
        <taxon>eudicotyledons</taxon>
        <taxon>Gunneridae</taxon>
        <taxon>Pentapetalae</taxon>
        <taxon>asterids</taxon>
        <taxon>campanulids</taxon>
        <taxon>Asterales</taxon>
        <taxon>Asteraceae</taxon>
        <taxon>Asteroideae</taxon>
        <taxon>Heliantheae alliance</taxon>
        <taxon>Millerieae</taxon>
        <taxon>Smallanthus</taxon>
    </lineage>
</organism>
<reference evidence="1 2" key="2">
    <citation type="journal article" date="2022" name="Mol. Ecol. Resour.">
        <title>The genomes of chicory, endive, great burdock and yacon provide insights into Asteraceae paleo-polyploidization history and plant inulin production.</title>
        <authorList>
            <person name="Fan W."/>
            <person name="Wang S."/>
            <person name="Wang H."/>
            <person name="Wang A."/>
            <person name="Jiang F."/>
            <person name="Liu H."/>
            <person name="Zhao H."/>
            <person name="Xu D."/>
            <person name="Zhang Y."/>
        </authorList>
    </citation>
    <scope>NUCLEOTIDE SEQUENCE [LARGE SCALE GENOMIC DNA]</scope>
    <source>
        <strain evidence="2">cv. Yunnan</strain>
        <tissue evidence="1">Leaves</tissue>
    </source>
</reference>
<evidence type="ECO:0000313" key="2">
    <source>
        <dbReference type="Proteomes" id="UP001056120"/>
    </source>
</evidence>